<name>A0A387G8L1_9HYPH</name>
<dbReference type="KEGG" id="rjg:CCGE525_37885"/>
<proteinExistence type="predicted"/>
<evidence type="ECO:0000313" key="4">
    <source>
        <dbReference type="Proteomes" id="UP000282195"/>
    </source>
</evidence>
<sequence length="66" mass="7502">MPVVRVDMLAGRTYEQKTEIAEVFTRELARIAKCAEDDVQIVFNEYERSSWAKNGVMIDAAKAHAK</sequence>
<evidence type="ECO:0000256" key="1">
    <source>
        <dbReference type="ARBA" id="ARBA00023235"/>
    </source>
</evidence>
<evidence type="ECO:0000313" key="3">
    <source>
        <dbReference type="EMBL" id="AYG64494.1"/>
    </source>
</evidence>
<dbReference type="InterPro" id="IPR014347">
    <property type="entry name" value="Tautomerase/MIF_sf"/>
</dbReference>
<accession>A0A387G8L1</accession>
<gene>
    <name evidence="3" type="ORF">CCGE525_37885</name>
</gene>
<dbReference type="SUPFAM" id="SSF55331">
    <property type="entry name" value="Tautomerase/MIF"/>
    <property type="match status" value="1"/>
</dbReference>
<dbReference type="EMBL" id="CP032697">
    <property type="protein sequence ID" value="AYG64494.1"/>
    <property type="molecule type" value="Genomic_DNA"/>
</dbReference>
<keyword evidence="3" id="KW-0614">Plasmid</keyword>
<dbReference type="Gene3D" id="3.30.429.10">
    <property type="entry name" value="Macrophage Migration Inhibitory Factor"/>
    <property type="match status" value="1"/>
</dbReference>
<dbReference type="Proteomes" id="UP000282195">
    <property type="component" value="Plasmid pRCCGE525a"/>
</dbReference>
<geneLocation type="plasmid" evidence="4">
    <name>prccge525a</name>
</geneLocation>
<protein>
    <submittedName>
        <fullName evidence="3">4-oxalocrotonate tautomerase</fullName>
    </submittedName>
</protein>
<organism evidence="3 4">
    <name type="scientific">Rhizobium jaguaris</name>
    <dbReference type="NCBI Taxonomy" id="1312183"/>
    <lineage>
        <taxon>Bacteria</taxon>
        <taxon>Pseudomonadati</taxon>
        <taxon>Pseudomonadota</taxon>
        <taxon>Alphaproteobacteria</taxon>
        <taxon>Hyphomicrobiales</taxon>
        <taxon>Rhizobiaceae</taxon>
        <taxon>Rhizobium/Agrobacterium group</taxon>
        <taxon>Rhizobium</taxon>
    </lineage>
</organism>
<evidence type="ECO:0000259" key="2">
    <source>
        <dbReference type="Pfam" id="PF01361"/>
    </source>
</evidence>
<keyword evidence="4" id="KW-1185">Reference proteome</keyword>
<dbReference type="Pfam" id="PF01361">
    <property type="entry name" value="Tautomerase"/>
    <property type="match status" value="1"/>
</dbReference>
<dbReference type="OrthoDB" id="3395834at2"/>
<reference evidence="3 4" key="1">
    <citation type="submission" date="2018-10" db="EMBL/GenBank/DDBJ databases">
        <title>Rhizobium etli, R. leguminosarum and a new Rhizobium genospecies from Phaseolus dumosus.</title>
        <authorList>
            <person name="Ramirez-Puebla S.T."/>
            <person name="Rogel-Hernandez M.A."/>
            <person name="Guerrero G."/>
            <person name="Ormeno-Orrillo E."/>
            <person name="Martinez-Romero J.C."/>
            <person name="Negrete-Yankelevich S."/>
            <person name="Martinez-Romero E."/>
        </authorList>
    </citation>
    <scope>NUCLEOTIDE SEQUENCE [LARGE SCALE GENOMIC DNA]</scope>
    <source>
        <strain evidence="3 4">CCGE525</strain>
        <plasmid evidence="4">prccge525a</plasmid>
    </source>
</reference>
<dbReference type="InterPro" id="IPR004370">
    <property type="entry name" value="4-OT-like_dom"/>
</dbReference>
<feature type="domain" description="4-oxalocrotonate tautomerase-like" evidence="2">
    <location>
        <begin position="2"/>
        <end position="60"/>
    </location>
</feature>
<keyword evidence="1" id="KW-0413">Isomerase</keyword>
<dbReference type="AlphaFoldDB" id="A0A387G8L1"/>
<dbReference type="GO" id="GO:0016853">
    <property type="term" value="F:isomerase activity"/>
    <property type="evidence" value="ECO:0007669"/>
    <property type="project" value="UniProtKB-KW"/>
</dbReference>